<dbReference type="Proteomes" id="UP000016933">
    <property type="component" value="Unassembled WGS sequence"/>
</dbReference>
<evidence type="ECO:0000256" key="1">
    <source>
        <dbReference type="SAM" id="MobiDB-lite"/>
    </source>
</evidence>
<organism evidence="3 4">
    <name type="scientific">Dothistroma septosporum (strain NZE10 / CBS 128990)</name>
    <name type="common">Red band needle blight fungus</name>
    <name type="synonym">Mycosphaerella pini</name>
    <dbReference type="NCBI Taxonomy" id="675120"/>
    <lineage>
        <taxon>Eukaryota</taxon>
        <taxon>Fungi</taxon>
        <taxon>Dikarya</taxon>
        <taxon>Ascomycota</taxon>
        <taxon>Pezizomycotina</taxon>
        <taxon>Dothideomycetes</taxon>
        <taxon>Dothideomycetidae</taxon>
        <taxon>Mycosphaerellales</taxon>
        <taxon>Mycosphaerellaceae</taxon>
        <taxon>Dothistroma</taxon>
    </lineage>
</organism>
<keyword evidence="4" id="KW-1185">Reference proteome</keyword>
<dbReference type="Pfam" id="PF06985">
    <property type="entry name" value="HET"/>
    <property type="match status" value="1"/>
</dbReference>
<evidence type="ECO:0000313" key="4">
    <source>
        <dbReference type="Proteomes" id="UP000016933"/>
    </source>
</evidence>
<feature type="compositionally biased region" description="Acidic residues" evidence="1">
    <location>
        <begin position="789"/>
        <end position="798"/>
    </location>
</feature>
<dbReference type="AlphaFoldDB" id="M2WJY0"/>
<dbReference type="OrthoDB" id="3647162at2759"/>
<evidence type="ECO:0000313" key="3">
    <source>
        <dbReference type="EMBL" id="EME39263.1"/>
    </source>
</evidence>
<gene>
    <name evidence="3" type="ORF">DOTSEDRAFT_38483</name>
</gene>
<sequence>MPSLGLLPGERPSRIGNREFDFAQHMEEEVMAIKGPAEDYDIVMIANTSSSARDADEGSLLVRCQPHIVRPAKDTGVGFATDEDGSVTLELNDPPNASRYQLDSLRLTTPHRLCLACTDAFNYFFASLIAFAEIDKCHLCQELAKNLQQRCPRAFEVDNSSRFRTELCWKRNSKLGDEITLYFVLAHPTAKRDVWNPTHFYRARLWPKQMFGKYFDVQDKLGSSMPALASTSSGLERSIVLALQWLEKCRANTDGKHDQCCEQAGNFRYPNRVLDVSTALRTKKLKLVSPVYSPELFKNHRDFITLSHCWGKWGAEHSPKLTSTNVENRFSSGLDLHDIPKSFQQALQVTDWFGIRWLWIDCLCIIQDSLEDWLLEASLMADNYKNAILNISADAFDDARQGCLVDRDPLDIIPPAIRAPALGQEWYLIPTDDHLFDWMSDAPSSSRAWIHRERQLSKRILHFTAKEIVWECCGTEEAGFASEVFAGGAPFKRTFNKENKFQMAAVLDEEMDAAEIHASWNDVCEALSRKELTKAADMPIVLSSIAKEFDAIPPAGAVEYICGMWRSEFPECLLWDSVRHVRVSKEIIAPSWSWLSVASAVNLNHRIVPSQWWQDALARVEDITTELKYSDQPFGPLEKGTVTMTGYLRRISLTFREDGHRVDLSVYDEHKLRRVGSSWDDYLGDLCNLSMDGAIDEMEVDCFCFFVAIKQWNDVDSSRSIACLLLQAVKVDGNSNTYRRIGTIDFEDLFALKMSYRVVSASTDDNAKWEQLRSDIEQMQTAIAQSMASEDEESADDGLSEHATDSSVQREDAVEADEERGDPSLLYQYDADQDLSWLAQLVPQTIKLI</sequence>
<feature type="compositionally biased region" description="Basic and acidic residues" evidence="1">
    <location>
        <begin position="799"/>
        <end position="813"/>
    </location>
</feature>
<feature type="domain" description="Heterokaryon incompatibility" evidence="2">
    <location>
        <begin position="303"/>
        <end position="453"/>
    </location>
</feature>
<evidence type="ECO:0000259" key="2">
    <source>
        <dbReference type="Pfam" id="PF06985"/>
    </source>
</evidence>
<protein>
    <recommendedName>
        <fullName evidence="2">Heterokaryon incompatibility domain-containing protein</fullName>
    </recommendedName>
</protein>
<dbReference type="EMBL" id="KB446545">
    <property type="protein sequence ID" value="EME39263.1"/>
    <property type="molecule type" value="Genomic_DNA"/>
</dbReference>
<proteinExistence type="predicted"/>
<reference evidence="3 4" key="2">
    <citation type="journal article" date="2012" name="PLoS Pathog.">
        <title>Diverse lifestyles and strategies of plant pathogenesis encoded in the genomes of eighteen Dothideomycetes fungi.</title>
        <authorList>
            <person name="Ohm R.A."/>
            <person name="Feau N."/>
            <person name="Henrissat B."/>
            <person name="Schoch C.L."/>
            <person name="Horwitz B.A."/>
            <person name="Barry K.W."/>
            <person name="Condon B.J."/>
            <person name="Copeland A.C."/>
            <person name="Dhillon B."/>
            <person name="Glaser F."/>
            <person name="Hesse C.N."/>
            <person name="Kosti I."/>
            <person name="LaButti K."/>
            <person name="Lindquist E.A."/>
            <person name="Lucas S."/>
            <person name="Salamov A.A."/>
            <person name="Bradshaw R.E."/>
            <person name="Ciuffetti L."/>
            <person name="Hamelin R.C."/>
            <person name="Kema G.H.J."/>
            <person name="Lawrence C."/>
            <person name="Scott J.A."/>
            <person name="Spatafora J.W."/>
            <person name="Turgeon B.G."/>
            <person name="de Wit P.J.G.M."/>
            <person name="Zhong S."/>
            <person name="Goodwin S.B."/>
            <person name="Grigoriev I.V."/>
        </authorList>
    </citation>
    <scope>NUCLEOTIDE SEQUENCE [LARGE SCALE GENOMIC DNA]</scope>
    <source>
        <strain evidence="4">NZE10 / CBS 128990</strain>
    </source>
</reference>
<dbReference type="PANTHER" id="PTHR33112">
    <property type="entry name" value="DOMAIN PROTEIN, PUTATIVE-RELATED"/>
    <property type="match status" value="1"/>
</dbReference>
<accession>M2WJY0</accession>
<dbReference type="HOGENOM" id="CLU_009083_0_0_1"/>
<dbReference type="InterPro" id="IPR010730">
    <property type="entry name" value="HET"/>
</dbReference>
<dbReference type="eggNOG" id="ENOG502SKX3">
    <property type="taxonomic scope" value="Eukaryota"/>
</dbReference>
<dbReference type="PANTHER" id="PTHR33112:SF16">
    <property type="entry name" value="HETEROKARYON INCOMPATIBILITY DOMAIN-CONTAINING PROTEIN"/>
    <property type="match status" value="1"/>
</dbReference>
<feature type="region of interest" description="Disordered" evidence="1">
    <location>
        <begin position="784"/>
        <end position="822"/>
    </location>
</feature>
<reference evidence="4" key="1">
    <citation type="journal article" date="2012" name="PLoS Genet.">
        <title>The genomes of the fungal plant pathogens Cladosporium fulvum and Dothistroma septosporum reveal adaptation to different hosts and lifestyles but also signatures of common ancestry.</title>
        <authorList>
            <person name="de Wit P.J.G.M."/>
            <person name="van der Burgt A."/>
            <person name="Oekmen B."/>
            <person name="Stergiopoulos I."/>
            <person name="Abd-Elsalam K.A."/>
            <person name="Aerts A.L."/>
            <person name="Bahkali A.H."/>
            <person name="Beenen H.G."/>
            <person name="Chettri P."/>
            <person name="Cox M.P."/>
            <person name="Datema E."/>
            <person name="de Vries R.P."/>
            <person name="Dhillon B."/>
            <person name="Ganley A.R."/>
            <person name="Griffiths S.A."/>
            <person name="Guo Y."/>
            <person name="Hamelin R.C."/>
            <person name="Henrissat B."/>
            <person name="Kabir M.S."/>
            <person name="Jashni M.K."/>
            <person name="Kema G."/>
            <person name="Klaubauf S."/>
            <person name="Lapidus A."/>
            <person name="Levasseur A."/>
            <person name="Lindquist E."/>
            <person name="Mehrabi R."/>
            <person name="Ohm R.A."/>
            <person name="Owen T.J."/>
            <person name="Salamov A."/>
            <person name="Schwelm A."/>
            <person name="Schijlen E."/>
            <person name="Sun H."/>
            <person name="van den Burg H.A."/>
            <person name="van Ham R.C.H.J."/>
            <person name="Zhang S."/>
            <person name="Goodwin S.B."/>
            <person name="Grigoriev I.V."/>
            <person name="Collemare J."/>
            <person name="Bradshaw R.E."/>
        </authorList>
    </citation>
    <scope>NUCLEOTIDE SEQUENCE [LARGE SCALE GENOMIC DNA]</scope>
    <source>
        <strain evidence="4">NZE10 / CBS 128990</strain>
    </source>
</reference>
<dbReference type="OMA" id="LETWQTE"/>
<name>M2WJY0_DOTSN</name>